<dbReference type="GO" id="GO:0016491">
    <property type="term" value="F:oxidoreductase activity"/>
    <property type="evidence" value="ECO:0007669"/>
    <property type="project" value="InterPro"/>
</dbReference>
<proteinExistence type="predicted"/>
<keyword evidence="2" id="KW-0472">Membrane</keyword>
<dbReference type="PANTHER" id="PTHR11908:SF132">
    <property type="entry name" value="ALDEHYDE OXIDASE 1-RELATED"/>
    <property type="match status" value="1"/>
</dbReference>
<name>X0Z0Q6_9ZZZZ</name>
<reference evidence="4" key="1">
    <citation type="journal article" date="2014" name="Front. Microbiol.">
        <title>High frequency of phylogenetically diverse reductive dehalogenase-homologous genes in deep subseafloor sedimentary metagenomes.</title>
        <authorList>
            <person name="Kawai M."/>
            <person name="Futagami T."/>
            <person name="Toyoda A."/>
            <person name="Takaki Y."/>
            <person name="Nishi S."/>
            <person name="Hori S."/>
            <person name="Arai W."/>
            <person name="Tsubouchi T."/>
            <person name="Morono Y."/>
            <person name="Uchiyama I."/>
            <person name="Ito T."/>
            <person name="Fujiyama A."/>
            <person name="Inagaki F."/>
            <person name="Takami H."/>
        </authorList>
    </citation>
    <scope>NUCLEOTIDE SEQUENCE</scope>
    <source>
        <strain evidence="4">Expedition CK06-06</strain>
    </source>
</reference>
<feature type="non-terminal residue" evidence="4">
    <location>
        <position position="1"/>
    </location>
</feature>
<dbReference type="EMBL" id="BART01001115">
    <property type="protein sequence ID" value="GAG62545.1"/>
    <property type="molecule type" value="Genomic_DNA"/>
</dbReference>
<keyword evidence="2" id="KW-1133">Transmembrane helix</keyword>
<dbReference type="InterPro" id="IPR037165">
    <property type="entry name" value="AldOxase/xan_DH_Mopterin-bd_sf"/>
</dbReference>
<dbReference type="InterPro" id="IPR046867">
    <property type="entry name" value="AldOxase/xan_DH_MoCoBD2"/>
</dbReference>
<dbReference type="Pfam" id="PF20256">
    <property type="entry name" value="MoCoBD_2"/>
    <property type="match status" value="1"/>
</dbReference>
<organism evidence="4">
    <name type="scientific">marine sediment metagenome</name>
    <dbReference type="NCBI Taxonomy" id="412755"/>
    <lineage>
        <taxon>unclassified sequences</taxon>
        <taxon>metagenomes</taxon>
        <taxon>ecological metagenomes</taxon>
    </lineage>
</organism>
<evidence type="ECO:0000256" key="1">
    <source>
        <dbReference type="ARBA" id="ARBA00022505"/>
    </source>
</evidence>
<protein>
    <recommendedName>
        <fullName evidence="3">Aldehyde oxidase/xanthine dehydrogenase second molybdopterin binding domain-containing protein</fullName>
    </recommendedName>
</protein>
<dbReference type="InterPro" id="IPR016208">
    <property type="entry name" value="Ald_Oxase/xanthine_DH-like"/>
</dbReference>
<dbReference type="PANTHER" id="PTHR11908">
    <property type="entry name" value="XANTHINE DEHYDROGENASE"/>
    <property type="match status" value="1"/>
</dbReference>
<evidence type="ECO:0000259" key="3">
    <source>
        <dbReference type="Pfam" id="PF20256"/>
    </source>
</evidence>
<dbReference type="GO" id="GO:0005506">
    <property type="term" value="F:iron ion binding"/>
    <property type="evidence" value="ECO:0007669"/>
    <property type="project" value="InterPro"/>
</dbReference>
<comment type="caution">
    <text evidence="4">The sequence shown here is derived from an EMBL/GenBank/DDBJ whole genome shotgun (WGS) entry which is preliminary data.</text>
</comment>
<dbReference type="SUPFAM" id="SSF56003">
    <property type="entry name" value="Molybdenum cofactor-binding domain"/>
    <property type="match status" value="1"/>
</dbReference>
<keyword evidence="1" id="KW-0500">Molybdenum</keyword>
<dbReference type="Gene3D" id="3.30.365.10">
    <property type="entry name" value="Aldehyde oxidase/xanthine dehydrogenase, molybdopterin binding domain"/>
    <property type="match status" value="1"/>
</dbReference>
<evidence type="ECO:0000256" key="2">
    <source>
        <dbReference type="SAM" id="Phobius"/>
    </source>
</evidence>
<dbReference type="AlphaFoldDB" id="X0Z0Q6"/>
<keyword evidence="2" id="KW-0812">Transmembrane</keyword>
<gene>
    <name evidence="4" type="ORF">S01H4_04226</name>
</gene>
<feature type="transmembrane region" description="Helical" evidence="2">
    <location>
        <begin position="120"/>
        <end position="139"/>
    </location>
</feature>
<feature type="domain" description="Aldehyde oxidase/xanthine dehydrogenase second molybdopterin binding" evidence="3">
    <location>
        <begin position="16"/>
        <end position="125"/>
    </location>
</feature>
<accession>X0Z0Q6</accession>
<sequence>EKAWVGLGEPTVSKEKNIKIGRGIAIGQMSYGRMTFLRDSSRCYVKLETDGSLIVRSGIPDLGGGQASLLSQIAANEMGVPMEKVRVYNTDSMLTPLAGTTTATRQTYMSGNAALKAARALAKILLVNTILVFIFTLGIL</sequence>
<evidence type="ECO:0000313" key="4">
    <source>
        <dbReference type="EMBL" id="GAG62545.1"/>
    </source>
</evidence>